<accession>A0A381E4B1</accession>
<evidence type="ECO:0000256" key="1">
    <source>
        <dbReference type="ARBA" id="ARBA00001970"/>
    </source>
</evidence>
<dbReference type="PANTHER" id="PTHR30295">
    <property type="entry name" value="BACTERIOFERRITIN"/>
    <property type="match status" value="1"/>
</dbReference>
<dbReference type="SUPFAM" id="SSF47240">
    <property type="entry name" value="Ferritin-like"/>
    <property type="match status" value="1"/>
</dbReference>
<sequence>MQIAPEVLTCLNKLLRHELTVINQYFLHARMLNNWGYDSVGHTMYKQSIRAMKNADKLIARIFLLEGLPNLQDLGKLFIGETVAEAIACDLQAAYAQHGDLRDAVKLLGEARDFVSRTLVEELLDDVEEYIDWLETQQDLIAEIGEANYLQQAVGDNDAH</sequence>
<comment type="catalytic activity">
    <reaction evidence="7">
        <text>Fe(2+)(in) = Fe(2+)(out)</text>
        <dbReference type="Rhea" id="RHEA:28486"/>
        <dbReference type="ChEBI" id="CHEBI:29033"/>
    </reaction>
</comment>
<dbReference type="NCBIfam" id="TIGR00754">
    <property type="entry name" value="bfr"/>
    <property type="match status" value="1"/>
</dbReference>
<comment type="cofactor">
    <cofactor evidence="1">
        <name>heme b</name>
        <dbReference type="ChEBI" id="CHEBI:60344"/>
    </cofactor>
</comment>
<protein>
    <recommendedName>
        <fullName evidence="8">Bacterioferritin</fullName>
        <ecNumber evidence="8">1.16.3.1</ecNumber>
    </recommendedName>
</protein>
<evidence type="ECO:0000256" key="4">
    <source>
        <dbReference type="ARBA" id="ARBA00022617"/>
    </source>
</evidence>
<proteinExistence type="inferred from homology"/>
<evidence type="ECO:0000256" key="3">
    <source>
        <dbReference type="ARBA" id="ARBA00022434"/>
    </source>
</evidence>
<comment type="function">
    <text evidence="8">Iron-storage protein, whose ferroxidase center binds Fe(2+), oxidizes it using dioxygen to Fe(3+), and participates in the subsequent Fe(3+) oxide mineral core formation within the central cavity of the BFR protein shell.</text>
</comment>
<feature type="binding site" evidence="9">
    <location>
        <position position="18"/>
    </location>
    <ligand>
        <name>Fe cation</name>
        <dbReference type="ChEBI" id="CHEBI:24875"/>
        <label>1</label>
    </ligand>
</feature>
<evidence type="ECO:0000256" key="6">
    <source>
        <dbReference type="ARBA" id="ARBA00023004"/>
    </source>
</evidence>
<dbReference type="PRINTS" id="PR00601">
    <property type="entry name" value="BACFERRITIN"/>
</dbReference>
<evidence type="ECO:0000259" key="10">
    <source>
        <dbReference type="PROSITE" id="PS50905"/>
    </source>
</evidence>
<evidence type="ECO:0000256" key="7">
    <source>
        <dbReference type="ARBA" id="ARBA00036243"/>
    </source>
</evidence>
<dbReference type="GO" id="GO:0008199">
    <property type="term" value="F:ferric iron binding"/>
    <property type="evidence" value="ECO:0007669"/>
    <property type="project" value="InterPro"/>
</dbReference>
<feature type="domain" description="Ferritin-like diiron" evidence="10">
    <location>
        <begin position="1"/>
        <end position="145"/>
    </location>
</feature>
<dbReference type="OrthoDB" id="9800505at2"/>
<keyword evidence="6 8" id="KW-0408">Iron</keyword>
<dbReference type="AlphaFoldDB" id="A0A381E4B1"/>
<dbReference type="InterPro" id="IPR002024">
    <property type="entry name" value="Bacterioferritin"/>
</dbReference>
<dbReference type="RefSeq" id="WP_006984373.1">
    <property type="nucleotide sequence ID" value="NZ_CABMOK010000020.1"/>
</dbReference>
<keyword evidence="4" id="KW-0349">Heme</keyword>
<evidence type="ECO:0000256" key="8">
    <source>
        <dbReference type="PIRNR" id="PIRNR002560"/>
    </source>
</evidence>
<dbReference type="InterPro" id="IPR009078">
    <property type="entry name" value="Ferritin-like_SF"/>
</dbReference>
<dbReference type="Proteomes" id="UP000254572">
    <property type="component" value="Unassembled WGS sequence"/>
</dbReference>
<gene>
    <name evidence="11" type="primary">bfr_1</name>
    <name evidence="11" type="ORF">NCTC13294_00890</name>
</gene>
<evidence type="ECO:0000313" key="11">
    <source>
        <dbReference type="EMBL" id="SUX21005.1"/>
    </source>
</evidence>
<dbReference type="PIRSF" id="PIRSF002560">
    <property type="entry name" value="Bacterioferritin"/>
    <property type="match status" value="1"/>
</dbReference>
<dbReference type="Gene3D" id="1.20.1260.10">
    <property type="match status" value="1"/>
</dbReference>
<dbReference type="InterPro" id="IPR008331">
    <property type="entry name" value="Ferritin_DPS_dom"/>
</dbReference>
<keyword evidence="12" id="KW-1185">Reference proteome</keyword>
<reference evidence="11 12" key="1">
    <citation type="submission" date="2018-06" db="EMBL/GenBank/DDBJ databases">
        <authorList>
            <consortium name="Pathogen Informatics"/>
            <person name="Doyle S."/>
        </authorList>
    </citation>
    <scope>NUCLEOTIDE SEQUENCE [LARGE SCALE GENOMIC DNA]</scope>
    <source>
        <strain evidence="11 12">NCTC13294</strain>
    </source>
</reference>
<dbReference type="InterPro" id="IPR012347">
    <property type="entry name" value="Ferritin-like"/>
</dbReference>
<keyword evidence="5 8" id="KW-0479">Metal-binding</keyword>
<dbReference type="GO" id="GO:0020037">
    <property type="term" value="F:heme binding"/>
    <property type="evidence" value="ECO:0007669"/>
    <property type="project" value="TreeGrafter"/>
</dbReference>
<name>A0A381E4B1_9GAMM</name>
<dbReference type="PANTHER" id="PTHR30295:SF0">
    <property type="entry name" value="BACTERIOFERRITIN"/>
    <property type="match status" value="1"/>
</dbReference>
<dbReference type="CDD" id="cd00907">
    <property type="entry name" value="Bacterioferritin"/>
    <property type="match status" value="1"/>
</dbReference>
<comment type="similarity">
    <text evidence="2 8">Belongs to the bacterioferritin family.</text>
</comment>
<keyword evidence="3 8" id="KW-0409">Iron storage</keyword>
<evidence type="ECO:0000256" key="9">
    <source>
        <dbReference type="PIRSR" id="PIRSR002560-1"/>
    </source>
</evidence>
<feature type="binding site" description="axial binding residue" evidence="9">
    <location>
        <position position="52"/>
    </location>
    <ligand>
        <name>heme b</name>
        <dbReference type="ChEBI" id="CHEBI:60344"/>
        <note>ligand shared between dimeric partners</note>
    </ligand>
    <ligandPart>
        <name>Fe</name>
        <dbReference type="ChEBI" id="CHEBI:18248"/>
    </ligandPart>
</feature>
<dbReference type="GO" id="GO:0004322">
    <property type="term" value="F:ferroxidase activity"/>
    <property type="evidence" value="ECO:0007669"/>
    <property type="project" value="UniProtKB-EC"/>
</dbReference>
<dbReference type="EC" id="1.16.3.1" evidence="8"/>
<dbReference type="GO" id="GO:0006879">
    <property type="term" value="P:intracellular iron ion homeostasis"/>
    <property type="evidence" value="ECO:0007669"/>
    <property type="project" value="UniProtKB-KW"/>
</dbReference>
<evidence type="ECO:0000256" key="2">
    <source>
        <dbReference type="ARBA" id="ARBA00008093"/>
    </source>
</evidence>
<evidence type="ECO:0000256" key="5">
    <source>
        <dbReference type="ARBA" id="ARBA00022723"/>
    </source>
</evidence>
<dbReference type="EMBL" id="UFUW01000001">
    <property type="protein sequence ID" value="SUX21005.1"/>
    <property type="molecule type" value="Genomic_DNA"/>
</dbReference>
<keyword evidence="11" id="KW-0560">Oxidoreductase</keyword>
<dbReference type="GO" id="GO:0005829">
    <property type="term" value="C:cytosol"/>
    <property type="evidence" value="ECO:0007669"/>
    <property type="project" value="TreeGrafter"/>
</dbReference>
<dbReference type="PROSITE" id="PS50905">
    <property type="entry name" value="FERRITIN_LIKE"/>
    <property type="match status" value="1"/>
</dbReference>
<evidence type="ECO:0000313" key="12">
    <source>
        <dbReference type="Proteomes" id="UP000254572"/>
    </source>
</evidence>
<dbReference type="Pfam" id="PF00210">
    <property type="entry name" value="Ferritin"/>
    <property type="match status" value="1"/>
</dbReference>
<dbReference type="GO" id="GO:0006826">
    <property type="term" value="P:iron ion transport"/>
    <property type="evidence" value="ECO:0007669"/>
    <property type="project" value="InterPro"/>
</dbReference>
<comment type="catalytic activity">
    <reaction evidence="8">
        <text>4 Fe(2+) + O2 + 4 H(+) = 4 Fe(3+) + 2 H2O</text>
        <dbReference type="Rhea" id="RHEA:11148"/>
        <dbReference type="ChEBI" id="CHEBI:15377"/>
        <dbReference type="ChEBI" id="CHEBI:15378"/>
        <dbReference type="ChEBI" id="CHEBI:15379"/>
        <dbReference type="ChEBI" id="CHEBI:29033"/>
        <dbReference type="ChEBI" id="CHEBI:29034"/>
        <dbReference type="EC" id="1.16.3.1"/>
    </reaction>
</comment>
<organism evidence="11 12">
    <name type="scientific">Cardiobacterium valvarum</name>
    <dbReference type="NCBI Taxonomy" id="194702"/>
    <lineage>
        <taxon>Bacteria</taxon>
        <taxon>Pseudomonadati</taxon>
        <taxon>Pseudomonadota</taxon>
        <taxon>Gammaproteobacteria</taxon>
        <taxon>Cardiobacteriales</taxon>
        <taxon>Cardiobacteriaceae</taxon>
        <taxon>Cardiobacterium</taxon>
    </lineage>
</organism>
<dbReference type="InterPro" id="IPR009040">
    <property type="entry name" value="Ferritin-like_diiron"/>
</dbReference>